<proteinExistence type="predicted"/>
<gene>
    <name evidence="1" type="ORF">CTRU02_207826</name>
</gene>
<protein>
    <submittedName>
        <fullName evidence="1">Uncharacterized protein</fullName>
    </submittedName>
</protein>
<dbReference type="Proteomes" id="UP000805649">
    <property type="component" value="Unassembled WGS sequence"/>
</dbReference>
<accession>A0ACC3Z202</accession>
<reference evidence="1 2" key="1">
    <citation type="journal article" date="2020" name="Phytopathology">
        <title>Genome Sequence Resources of Colletotrichum truncatum, C. plurivorum, C. musicola, and C. sojae: Four Species Pathogenic to Soybean (Glycine max).</title>
        <authorList>
            <person name="Rogerio F."/>
            <person name="Boufleur T.R."/>
            <person name="Ciampi-Guillardi M."/>
            <person name="Sukno S.A."/>
            <person name="Thon M.R."/>
            <person name="Massola Junior N.S."/>
            <person name="Baroncelli R."/>
        </authorList>
    </citation>
    <scope>NUCLEOTIDE SEQUENCE [LARGE SCALE GENOMIC DNA]</scope>
    <source>
        <strain evidence="1 2">CMES1059</strain>
    </source>
</reference>
<organism evidence="1 2">
    <name type="scientific">Colletotrichum truncatum</name>
    <name type="common">Anthracnose fungus</name>
    <name type="synonym">Colletotrichum capsici</name>
    <dbReference type="NCBI Taxonomy" id="5467"/>
    <lineage>
        <taxon>Eukaryota</taxon>
        <taxon>Fungi</taxon>
        <taxon>Dikarya</taxon>
        <taxon>Ascomycota</taxon>
        <taxon>Pezizomycotina</taxon>
        <taxon>Sordariomycetes</taxon>
        <taxon>Hypocreomycetidae</taxon>
        <taxon>Glomerellales</taxon>
        <taxon>Glomerellaceae</taxon>
        <taxon>Colletotrichum</taxon>
        <taxon>Colletotrichum truncatum species complex</taxon>
    </lineage>
</organism>
<keyword evidence="2" id="KW-1185">Reference proteome</keyword>
<dbReference type="EMBL" id="VUJX02000004">
    <property type="protein sequence ID" value="KAL0938095.1"/>
    <property type="molecule type" value="Genomic_DNA"/>
</dbReference>
<name>A0ACC3Z202_COLTU</name>
<sequence length="69" mass="7695">MFVAITQESRAHVGRGTSPDGHGPPHRGLIGRGLPKLVRTNLRSVIESVHDTLIQIIQRRVRLRTNANH</sequence>
<evidence type="ECO:0000313" key="2">
    <source>
        <dbReference type="Proteomes" id="UP000805649"/>
    </source>
</evidence>
<evidence type="ECO:0000313" key="1">
    <source>
        <dbReference type="EMBL" id="KAL0938095.1"/>
    </source>
</evidence>
<comment type="caution">
    <text evidence="1">The sequence shown here is derived from an EMBL/GenBank/DDBJ whole genome shotgun (WGS) entry which is preliminary data.</text>
</comment>